<dbReference type="Pfam" id="PF13472">
    <property type="entry name" value="Lipase_GDSL_2"/>
    <property type="match status" value="1"/>
</dbReference>
<dbReference type="PANTHER" id="PTHR30383">
    <property type="entry name" value="THIOESTERASE 1/PROTEASE 1/LYSOPHOSPHOLIPASE L1"/>
    <property type="match status" value="1"/>
</dbReference>
<dbReference type="InterPro" id="IPR051532">
    <property type="entry name" value="Ester_Hydrolysis_Enzymes"/>
</dbReference>
<sequence>MINILCYGDSNTWGYMPLVRTRYTEAERWPGLLAAALGDDFHIIEEGLNGRTTAFTDYLEPYRNGLDYIAPCILTHAPLDLVIIMLGTNDTKARYCVSSKEITDGMKNLIQKLRFYYPTDKYPMPPILLVAPGPLIGDKDDPAFDEASARKAKELPARYEALAEELGCLFFNAQTVLSEQDLGGDGLHLTPEGHKKLADAMEAIVRKQFA</sequence>
<keyword evidence="2" id="KW-0378">Hydrolase</keyword>
<evidence type="ECO:0000313" key="3">
    <source>
        <dbReference type="Proteomes" id="UP001300383"/>
    </source>
</evidence>
<evidence type="ECO:0000313" key="2">
    <source>
        <dbReference type="EMBL" id="MDI9242900.1"/>
    </source>
</evidence>
<comment type="caution">
    <text evidence="2">The sequence shown here is derived from an EMBL/GenBank/DDBJ whole genome shotgun (WGS) entry which is preliminary data.</text>
</comment>
<proteinExistence type="predicted"/>
<dbReference type="Gene3D" id="3.40.50.1110">
    <property type="entry name" value="SGNH hydrolase"/>
    <property type="match status" value="1"/>
</dbReference>
<protein>
    <submittedName>
        <fullName evidence="2">SGNH/GDSL hydrolase family protein</fullName>
    </submittedName>
</protein>
<dbReference type="Proteomes" id="UP001300383">
    <property type="component" value="Unassembled WGS sequence"/>
</dbReference>
<gene>
    <name evidence="2" type="ORF">QJ036_10530</name>
</gene>
<organism evidence="2 3">
    <name type="scientific">Fusibacillus kribbianus</name>
    <dbReference type="NCBI Taxonomy" id="3044208"/>
    <lineage>
        <taxon>Bacteria</taxon>
        <taxon>Bacillati</taxon>
        <taxon>Bacillota</taxon>
        <taxon>Clostridia</taxon>
        <taxon>Lachnospirales</taxon>
        <taxon>Lachnospiraceae</taxon>
        <taxon>Fusibacillus</taxon>
    </lineage>
</organism>
<dbReference type="GO" id="GO:0016787">
    <property type="term" value="F:hydrolase activity"/>
    <property type="evidence" value="ECO:0007669"/>
    <property type="project" value="UniProtKB-KW"/>
</dbReference>
<evidence type="ECO:0000259" key="1">
    <source>
        <dbReference type="Pfam" id="PF13472"/>
    </source>
</evidence>
<dbReference type="InterPro" id="IPR013830">
    <property type="entry name" value="SGNH_hydro"/>
</dbReference>
<dbReference type="AlphaFoldDB" id="A0AAP4BBG9"/>
<dbReference type="SUPFAM" id="SSF52266">
    <property type="entry name" value="SGNH hydrolase"/>
    <property type="match status" value="1"/>
</dbReference>
<keyword evidence="3" id="KW-1185">Reference proteome</keyword>
<dbReference type="InterPro" id="IPR036514">
    <property type="entry name" value="SGNH_hydro_sf"/>
</dbReference>
<reference evidence="2 3" key="1">
    <citation type="submission" date="2023-05" db="EMBL/GenBank/DDBJ databases">
        <title>[ruminococcus] sp. nov., isolated from a pig farm feces dump.</title>
        <authorList>
            <person name="Chang Y.-H."/>
        </authorList>
    </citation>
    <scope>NUCLEOTIDE SEQUENCE [LARGE SCALE GENOMIC DNA]</scope>
    <source>
        <strain evidence="2 3">YH-rum2234</strain>
    </source>
</reference>
<name>A0AAP4BBG9_9FIRM</name>
<dbReference type="CDD" id="cd01839">
    <property type="entry name" value="SGNH_arylesterase_like"/>
    <property type="match status" value="1"/>
</dbReference>
<dbReference type="PANTHER" id="PTHR30383:SF29">
    <property type="entry name" value="SGNH HYDROLASE-TYPE ESTERASE DOMAIN-CONTAINING PROTEIN"/>
    <property type="match status" value="1"/>
</dbReference>
<feature type="domain" description="SGNH hydrolase-type esterase" evidence="1">
    <location>
        <begin position="6"/>
        <end position="195"/>
    </location>
</feature>
<accession>A0AAP4BBG9</accession>
<dbReference type="RefSeq" id="WP_283231334.1">
    <property type="nucleotide sequence ID" value="NZ_JASGBQ010000020.1"/>
</dbReference>
<dbReference type="EMBL" id="JASGBQ010000020">
    <property type="protein sequence ID" value="MDI9242900.1"/>
    <property type="molecule type" value="Genomic_DNA"/>
</dbReference>